<organism evidence="1 2">
    <name type="scientific">Taklimakanibacter albus</name>
    <dbReference type="NCBI Taxonomy" id="2800327"/>
    <lineage>
        <taxon>Bacteria</taxon>
        <taxon>Pseudomonadati</taxon>
        <taxon>Pseudomonadota</taxon>
        <taxon>Alphaproteobacteria</taxon>
        <taxon>Hyphomicrobiales</taxon>
        <taxon>Aestuariivirgaceae</taxon>
        <taxon>Taklimakanibacter</taxon>
    </lineage>
</organism>
<dbReference type="Proteomes" id="UP000616151">
    <property type="component" value="Unassembled WGS sequence"/>
</dbReference>
<keyword evidence="2" id="KW-1185">Reference proteome</keyword>
<gene>
    <name evidence="1" type="ORF">JHL16_13150</name>
</gene>
<proteinExistence type="predicted"/>
<evidence type="ECO:0000313" key="1">
    <source>
        <dbReference type="EMBL" id="MBK1867296.1"/>
    </source>
</evidence>
<protein>
    <submittedName>
        <fullName evidence="1">GFA family protein</fullName>
    </submittedName>
</protein>
<dbReference type="EMBL" id="JAENHL010000007">
    <property type="protein sequence ID" value="MBK1867296.1"/>
    <property type="molecule type" value="Genomic_DNA"/>
</dbReference>
<reference evidence="1" key="1">
    <citation type="submission" date="2021-01" db="EMBL/GenBank/DDBJ databases">
        <authorList>
            <person name="Sun Q."/>
        </authorList>
    </citation>
    <scope>NUCLEOTIDE SEQUENCE</scope>
    <source>
        <strain evidence="1">YIM B02566</strain>
    </source>
</reference>
<evidence type="ECO:0000313" key="2">
    <source>
        <dbReference type="Proteomes" id="UP000616151"/>
    </source>
</evidence>
<sequence length="117" mass="12872">MHYSGGCHCGRIAYEFDSEAPVGEVIDCNCSLCSKRGHLLAFVPRDKFTLKTSEKDLATYTFNTHRIRHHFCPTCGVGPYGEAKAPNGVAMAAINMRCVDGFAPDQVAIKKFDGRSR</sequence>
<accession>A0ACC5R3R3</accession>
<name>A0ACC5R3R3_9HYPH</name>
<comment type="caution">
    <text evidence="1">The sequence shown here is derived from an EMBL/GenBank/DDBJ whole genome shotgun (WGS) entry which is preliminary data.</text>
</comment>